<feature type="domain" description="FATC" evidence="13">
    <location>
        <begin position="2899"/>
        <end position="2931"/>
    </location>
</feature>
<evidence type="ECO:0000313" key="15">
    <source>
        <dbReference type="Proteomes" id="UP001150062"/>
    </source>
</evidence>
<dbReference type="InterPro" id="IPR009076">
    <property type="entry name" value="FRB_dom"/>
</dbReference>
<feature type="region of interest" description="Disordered" evidence="10">
    <location>
        <begin position="549"/>
        <end position="571"/>
    </location>
</feature>
<comment type="catalytic activity">
    <reaction evidence="8">
        <text>L-seryl-[protein] + ATP = O-phospho-L-seryl-[protein] + ADP + H(+)</text>
        <dbReference type="Rhea" id="RHEA:17989"/>
        <dbReference type="Rhea" id="RHEA-COMP:9863"/>
        <dbReference type="Rhea" id="RHEA-COMP:11604"/>
        <dbReference type="ChEBI" id="CHEBI:15378"/>
        <dbReference type="ChEBI" id="CHEBI:29999"/>
        <dbReference type="ChEBI" id="CHEBI:30616"/>
        <dbReference type="ChEBI" id="CHEBI:83421"/>
        <dbReference type="ChEBI" id="CHEBI:456216"/>
        <dbReference type="EC" id="2.7.11.1"/>
    </reaction>
</comment>
<keyword evidence="6 9" id="KW-0067">ATP-binding</keyword>
<evidence type="ECO:0000256" key="10">
    <source>
        <dbReference type="SAM" id="MobiDB-lite"/>
    </source>
</evidence>
<feature type="compositionally biased region" description="Acidic residues" evidence="10">
    <location>
        <begin position="1560"/>
        <end position="1570"/>
    </location>
</feature>
<dbReference type="InterPro" id="IPR003151">
    <property type="entry name" value="PIK-rel_kinase_FAT"/>
</dbReference>
<keyword evidence="5 9" id="KW-0418">Kinase</keyword>
<dbReference type="InterPro" id="IPR011009">
    <property type="entry name" value="Kinase-like_dom_sf"/>
</dbReference>
<keyword evidence="9" id="KW-0723">Serine/threonine-protein kinase</keyword>
<dbReference type="PROSITE" id="PS50290">
    <property type="entry name" value="PI3_4_KINASE_3"/>
    <property type="match status" value="1"/>
</dbReference>
<dbReference type="PANTHER" id="PTHR11139:SF9">
    <property type="entry name" value="SERINE_THREONINE-PROTEIN KINASE MTOR"/>
    <property type="match status" value="1"/>
</dbReference>
<evidence type="ECO:0000256" key="8">
    <source>
        <dbReference type="ARBA" id="ARBA00048679"/>
    </source>
</evidence>
<dbReference type="InterPro" id="IPR036738">
    <property type="entry name" value="FRB_sf"/>
</dbReference>
<dbReference type="SMART" id="SM01345">
    <property type="entry name" value="Rapamycin_bind"/>
    <property type="match status" value="1"/>
</dbReference>
<organism evidence="14 15">
    <name type="scientific">Anaeramoeba flamelloides</name>
    <dbReference type="NCBI Taxonomy" id="1746091"/>
    <lineage>
        <taxon>Eukaryota</taxon>
        <taxon>Metamonada</taxon>
        <taxon>Anaeramoebidae</taxon>
        <taxon>Anaeramoeba</taxon>
    </lineage>
</organism>
<dbReference type="PROSITE" id="PS51190">
    <property type="entry name" value="FATC"/>
    <property type="match status" value="1"/>
</dbReference>
<comment type="similarity">
    <text evidence="1 9">Belongs to the PI3/PI4-kinase family.</text>
</comment>
<feature type="region of interest" description="Disordered" evidence="10">
    <location>
        <begin position="2072"/>
        <end position="2094"/>
    </location>
</feature>
<dbReference type="SUPFAM" id="SSF56112">
    <property type="entry name" value="Protein kinase-like (PK-like)"/>
    <property type="match status" value="1"/>
</dbReference>
<dbReference type="InterPro" id="IPR014009">
    <property type="entry name" value="PIK_FAT"/>
</dbReference>
<dbReference type="InterPro" id="IPR011989">
    <property type="entry name" value="ARM-like"/>
</dbReference>
<comment type="catalytic activity">
    <reaction evidence="7 9">
        <text>L-threonyl-[protein] + ATP = O-phospho-L-threonyl-[protein] + ADP + H(+)</text>
        <dbReference type="Rhea" id="RHEA:46608"/>
        <dbReference type="Rhea" id="RHEA-COMP:11060"/>
        <dbReference type="Rhea" id="RHEA-COMP:11605"/>
        <dbReference type="ChEBI" id="CHEBI:15378"/>
        <dbReference type="ChEBI" id="CHEBI:30013"/>
        <dbReference type="ChEBI" id="CHEBI:30616"/>
        <dbReference type="ChEBI" id="CHEBI:61977"/>
        <dbReference type="ChEBI" id="CHEBI:456216"/>
        <dbReference type="EC" id="2.7.11.1"/>
    </reaction>
</comment>
<evidence type="ECO:0000256" key="5">
    <source>
        <dbReference type="ARBA" id="ARBA00022777"/>
    </source>
</evidence>
<evidence type="ECO:0000259" key="11">
    <source>
        <dbReference type="PROSITE" id="PS50290"/>
    </source>
</evidence>
<dbReference type="PANTHER" id="PTHR11139">
    <property type="entry name" value="ATAXIA TELANGIECTASIA MUTATED ATM -RELATED"/>
    <property type="match status" value="1"/>
</dbReference>
<dbReference type="Gene3D" id="1.20.120.150">
    <property type="entry name" value="FKBP12-rapamycin binding domain"/>
    <property type="match status" value="1"/>
</dbReference>
<dbReference type="InterPro" id="IPR036940">
    <property type="entry name" value="PI3/4_kinase_cat_sf"/>
</dbReference>
<keyword evidence="3" id="KW-0677">Repeat</keyword>
<dbReference type="InterPro" id="IPR050517">
    <property type="entry name" value="DDR_Repair_Kinase"/>
</dbReference>
<dbReference type="InterPro" id="IPR003152">
    <property type="entry name" value="FATC_dom"/>
</dbReference>
<dbReference type="Pfam" id="PF02260">
    <property type="entry name" value="FATC"/>
    <property type="match status" value="1"/>
</dbReference>
<dbReference type="SUPFAM" id="SSF47212">
    <property type="entry name" value="FKBP12-rapamycin-binding domain of FKBP-rapamycin-associated protein (FRAP)"/>
    <property type="match status" value="1"/>
</dbReference>
<dbReference type="Gene3D" id="1.10.1070.11">
    <property type="entry name" value="Phosphatidylinositol 3-/4-kinase, catalytic domain"/>
    <property type="match status" value="1"/>
</dbReference>
<keyword evidence="4 9" id="KW-0547">Nucleotide-binding</keyword>
<dbReference type="CDD" id="cd05169">
    <property type="entry name" value="PIKKc_TOR"/>
    <property type="match status" value="1"/>
</dbReference>
<dbReference type="EMBL" id="JAOAOG010000191">
    <property type="protein sequence ID" value="KAJ6241826.1"/>
    <property type="molecule type" value="Genomic_DNA"/>
</dbReference>
<feature type="compositionally biased region" description="Polar residues" evidence="10">
    <location>
        <begin position="549"/>
        <end position="558"/>
    </location>
</feature>
<accession>A0ABQ8YB68</accession>
<evidence type="ECO:0000259" key="12">
    <source>
        <dbReference type="PROSITE" id="PS51189"/>
    </source>
</evidence>
<dbReference type="InterPro" id="IPR000403">
    <property type="entry name" value="PI3/4_kinase_cat_dom"/>
</dbReference>
<feature type="domain" description="PI3K/PI4K catalytic" evidence="11">
    <location>
        <begin position="2540"/>
        <end position="2853"/>
    </location>
</feature>
<dbReference type="Pfam" id="PF02259">
    <property type="entry name" value="FAT"/>
    <property type="match status" value="2"/>
</dbReference>
<dbReference type="Gene3D" id="1.25.10.10">
    <property type="entry name" value="Leucine-rich Repeat Variant"/>
    <property type="match status" value="3"/>
</dbReference>
<dbReference type="SMART" id="SM01343">
    <property type="entry name" value="FATC"/>
    <property type="match status" value="1"/>
</dbReference>
<dbReference type="InterPro" id="IPR016024">
    <property type="entry name" value="ARM-type_fold"/>
</dbReference>
<name>A0ABQ8YB68_9EUKA</name>
<keyword evidence="2 9" id="KW-0808">Transferase</keyword>
<dbReference type="Proteomes" id="UP001150062">
    <property type="component" value="Unassembled WGS sequence"/>
</dbReference>
<evidence type="ECO:0000256" key="4">
    <source>
        <dbReference type="ARBA" id="ARBA00022741"/>
    </source>
</evidence>
<evidence type="ECO:0000259" key="13">
    <source>
        <dbReference type="PROSITE" id="PS51190"/>
    </source>
</evidence>
<feature type="compositionally biased region" description="Low complexity" evidence="10">
    <location>
        <begin position="1228"/>
        <end position="1285"/>
    </location>
</feature>
<feature type="compositionally biased region" description="Low complexity" evidence="10">
    <location>
        <begin position="559"/>
        <end position="571"/>
    </location>
</feature>
<evidence type="ECO:0000256" key="9">
    <source>
        <dbReference type="RuleBase" id="RU364109"/>
    </source>
</evidence>
<dbReference type="SUPFAM" id="SSF48371">
    <property type="entry name" value="ARM repeat"/>
    <property type="match status" value="2"/>
</dbReference>
<feature type="region of interest" description="Disordered" evidence="10">
    <location>
        <begin position="1557"/>
        <end position="1616"/>
    </location>
</feature>
<dbReference type="InterPro" id="IPR018936">
    <property type="entry name" value="PI3/4_kinase_CS"/>
</dbReference>
<feature type="compositionally biased region" description="Basic and acidic residues" evidence="10">
    <location>
        <begin position="1592"/>
        <end position="1612"/>
    </location>
</feature>
<dbReference type="SMART" id="SM00146">
    <property type="entry name" value="PI3Kc"/>
    <property type="match status" value="1"/>
</dbReference>
<feature type="region of interest" description="Disordered" evidence="10">
    <location>
        <begin position="1228"/>
        <end position="1297"/>
    </location>
</feature>
<evidence type="ECO:0000313" key="14">
    <source>
        <dbReference type="EMBL" id="KAJ6241826.1"/>
    </source>
</evidence>
<reference evidence="14" key="1">
    <citation type="submission" date="2022-08" db="EMBL/GenBank/DDBJ databases">
        <title>Novel sulfate-reducing endosymbionts in the free-living metamonad Anaeramoeba.</title>
        <authorList>
            <person name="Jerlstrom-Hultqvist J."/>
            <person name="Cepicka I."/>
            <person name="Gallot-Lavallee L."/>
            <person name="Salas-Leiva D."/>
            <person name="Curtis B.A."/>
            <person name="Zahonova K."/>
            <person name="Pipaliya S."/>
            <person name="Dacks J."/>
            <person name="Roger A.J."/>
        </authorList>
    </citation>
    <scope>NUCLEOTIDE SEQUENCE</scope>
    <source>
        <strain evidence="14">Schooner1</strain>
    </source>
</reference>
<sequence length="2931" mass="340042">MNKTLSRETTTLRKLLQQTYRGSIDKREEICLKLKRVLIDQSRELGRESFQKLIKVVMETISDLINSEDVSLMFGGCQIINHLITVDSQQKDEMLARFGSYLRIALICNDIELINYASKVLGNLARQGRPVTQEIVDYEISAALNYLQDEKNENIRFSGVLILDVLAQTSEIQFLAHIPLFFERIWTLLSDHSLRIREHAVVCFGKGLELVGSRSEVKIQWYEKILSQIIKGFESNNSDTIHGTLLALIELFRVSEDFLKPEIESISKLVISFKDHKNINIKLTVLHLIPILAIIDTNFFISKYLQDIVSYLQRSLKKSSSERVEIFDSLGKLANSVGAAFLPHLSTTLQKINLALNPHKKKTFCIESIRCFGMLALTFGEQIVTISQDLKIFEKIFQIPLNDLLIEVLEILNNTLKTYSRELIARLYKVVIDILNRGLTQSSNNKFEYSSLSTSQNQSQTLSTNSKSSSPTTPMRKNSRSRTRIIVRARRKSKSKQKSLTNISPMINISNISNISDFNTLSKNQKSSSQSSVPITKSQKIRNISFNKSSNSILSPSHTNTTATTNITKNPNLNLNSKLDTNINNNTNSNTSLSNHQFEDDFHQIIYALKCIQIFHFDTIPILRLTNDLIIKFLYDSNPEIRKETTFACSKILVQAEKEKIDRSMNMIQNQILDYLIILGISDQNSIIRYSILQSLDECLDERLSKSNQLSPLFLTLNDESFEIRYLAVTIIGRLSKYNPTLIVPSLRKTLIQLLTELEYNLDKKLRKESAKLLVQMIESFGPLIKPYSGLILKNLIPKLEINSKQITMKNLNNLILTDILFATGLLFKYTSKKQIQQYGEKTIKLLIKLLKNNMFSGKLEIILLTFLQIIHFSGNVIEPFQKYPKLLNILIRIFKNGNNWQIKNQILRLLGKIGAIDPIEHNFQMKRVMKIQERKKIQKKNDPNKSSKMSSKNIDQNEIILPGVDLRIENYYLTVTVNSLIEILKSNTLTQHYSMVIRSLLMIFKIIKLKTLEFLPQVLPVFFSIIQNCEDIFRQFLFKQIREIVSIIKQHINKYLNEIFLLIKRFWSIRLLNEIIDLIRDISILNTEEFKIQLPTLIPLMNNLLGKNANDHPEIAIKILKLFETFGSNLEDYIHLVIPSIIQIFEQNETLLKIRLTALKTIGVLSEKLINLLDFSSRIILPISRILANDSTKLRNQAINTLSKLVLHLENNYIIFIPMIQKNIQNNSNNTNNNNTNNNNTNNNNNDNDNNTNDNNNQTSSQDSTKSNVSSVSSSLLETNSNNNESDKENSNNMKNTSINSLDDFIGSIYNNVINNSNNNEEIINNKNKFDIIQLDVNEKNLKKNWSVENIQSKEEWEVWIKKLSIELLRESPSPILRSCSGLAQTYSPLARELLNLAFLSVWPLLCLHSQQQLIHCLMIAFNSKIIPPQVIQMLLNLVEFMGHVDKPLPIPISDLALVAEKCNAFAKALRYREMEFCENPTAEIIETLITINNQLEKPNAAIGVIKYSKKNLTINLKEEWYEQLNKWEYALEAYQKRIFQIAKESNLKKSLTVIKSTDDDDDDDDDDDNSSHKKMNVRGGSFVRDKKKKNSNDKNKDNNDNTKKNNIEKKRQLRKNKKIDNRSIYLDNKLNLNEQQLTFGLMKCYNALGYWEELFHHSNNLWDEADKSMKKKISHLAANATLNIKNYEKMKEYVKFIDKKTYEGNFFRAIIKIHEEKFEKALNYINFARGIISKELNILLAESYSRAYNEIINLQLLIELEEIILYKKNLKMNNKKKLNQIKKIWIKRISNCKKDLNIWQKILSVQSIVLSPNENLDIWLKFARISRKKSNNFILAEKTLEKLIIQKNNQNQNDILLNKNTLYIKKKYAPNNNDLRALLRNKFDLLNPKVIFEYLELLWEKNEKKVAYKYLTQLCNNLPSPTFFEKKNKIQNQNNSNSNFNFNTNNSNPNFHFTLNNSNSIKNINLMNKNKNMHGNVNKNINVKISRKIKKKKITKKTLIKKKRVHVKNHNNNNNFINKLNFHKSQIKNNNIDGGNNNNNNNINNNNNNNIIINNINNINNKVENGIKKTAGHDYDNDGDEDEDEDGEMGVSNKNTKINSRFRAKCFLTLGKWILNFNVQNIYSNHNNASHAIELFQTSIQHDKNWYKPWHHWALLHFQIIAQQENNKNLSEEIIIKYLIPSIKGFFRSISLNPGKKSVQDILRLLTLWFAHGKYEIVGKTILNEFVTVSINTWLRVIPQIVARINSSEIKVRETICYLLNEVGKEHPQALIYPLTVYYLSEFETQKMIKSLKMKKIIMENQKKNEKQNSTKKKIKKKGMVMKKSNININMKKTMDKNNHNKSKSIKSNFNINNLDNYSPDKDEKIKININVAESLMEEMRNHSPNLVMEAELISNELVRIGILWEELWHRGLEDASKAFFGDEDEIQMITELQPLFEIIENGASTMREYSFLQKYGRDLYEAKDWVDKYLKNPDVGHLTQAWNLLSRVFQKIVANLPKMTKLNLSYISPQLSNIENLELAMPGTYKANKDIIKIKEFSKNVNVILSKQRPRKIKIKSSNGKMYKFLLKGHEDPRLDERVMQLFSLVNTLLKQSPKTSQSMLKIRRYSVIPLSTNSGLIEWVPHCNTLHELIREYRDARNIVLDLERKLMREMAQDYNELIPIQKVEVFLNALDNSPCEAIAKVLWLKSANSESWLTRRTNYTRSLALMSMVGYILGLGDRHPSNLMMERFTGKILHIDFGDCFEVTRQRDLFPEKIPFRLTRMLVSAMEVSGIEGNYRNTCENVMQLLRVNKESLMAMLETFIHDPLIGWKLIDDNKEINEEKFTKVRDVDYHRNQPQINQLETLQSLSLRNSSTIRSKTLHSYMGINGEDENERARSIVKRIKDKLTGRDFDSKKSLDVKEQVEMLIDEATSIENLCQCYIGWCPFW</sequence>
<dbReference type="SMART" id="SM01346">
    <property type="entry name" value="DUF3385"/>
    <property type="match status" value="1"/>
</dbReference>
<keyword evidence="15" id="KW-1185">Reference proteome</keyword>
<dbReference type="Pfam" id="PF11865">
    <property type="entry name" value="mTOR_dom"/>
    <property type="match status" value="1"/>
</dbReference>
<feature type="region of interest" description="Disordered" evidence="10">
    <location>
        <begin position="453"/>
        <end position="502"/>
    </location>
</feature>
<dbReference type="Pfam" id="PF00454">
    <property type="entry name" value="PI3_PI4_kinase"/>
    <property type="match status" value="1"/>
</dbReference>
<dbReference type="PROSITE" id="PS00916">
    <property type="entry name" value="PI3_4_KINASE_2"/>
    <property type="match status" value="1"/>
</dbReference>
<feature type="domain" description="FAT" evidence="12">
    <location>
        <begin position="1456"/>
        <end position="2283"/>
    </location>
</feature>
<evidence type="ECO:0000256" key="3">
    <source>
        <dbReference type="ARBA" id="ARBA00022737"/>
    </source>
</evidence>
<feature type="compositionally biased region" description="Basic residues" evidence="10">
    <location>
        <begin position="477"/>
        <end position="497"/>
    </location>
</feature>
<gene>
    <name evidence="14" type="ORF">M0813_00532</name>
</gene>
<proteinExistence type="inferred from homology"/>
<dbReference type="Pfam" id="PF08771">
    <property type="entry name" value="FRB_dom"/>
    <property type="match status" value="1"/>
</dbReference>
<feature type="compositionally biased region" description="Low complexity" evidence="10">
    <location>
        <begin position="453"/>
        <end position="474"/>
    </location>
</feature>
<dbReference type="GO" id="GO:0016301">
    <property type="term" value="F:kinase activity"/>
    <property type="evidence" value="ECO:0007669"/>
    <property type="project" value="UniProtKB-KW"/>
</dbReference>
<dbReference type="EC" id="2.7.11.1" evidence="9"/>
<feature type="compositionally biased region" description="Acidic residues" evidence="10">
    <location>
        <begin position="2079"/>
        <end position="2090"/>
    </location>
</feature>
<protein>
    <recommendedName>
        <fullName evidence="9">Serine/threonine-protein kinase TOR</fullName>
        <ecNumber evidence="9">2.7.11.1</ecNumber>
    </recommendedName>
</protein>
<evidence type="ECO:0000256" key="1">
    <source>
        <dbReference type="ARBA" id="ARBA00011031"/>
    </source>
</evidence>
<dbReference type="PROSITE" id="PS51189">
    <property type="entry name" value="FAT"/>
    <property type="match status" value="1"/>
</dbReference>
<dbReference type="InterPro" id="IPR024585">
    <property type="entry name" value="mTOR_dom"/>
</dbReference>
<comment type="caution">
    <text evidence="14">The sequence shown here is derived from an EMBL/GenBank/DDBJ whole genome shotgun (WGS) entry which is preliminary data.</text>
</comment>
<evidence type="ECO:0000256" key="6">
    <source>
        <dbReference type="ARBA" id="ARBA00022840"/>
    </source>
</evidence>
<dbReference type="InterPro" id="IPR026683">
    <property type="entry name" value="TOR_cat"/>
</dbReference>
<evidence type="ECO:0000256" key="7">
    <source>
        <dbReference type="ARBA" id="ARBA00047899"/>
    </source>
</evidence>
<evidence type="ECO:0000256" key="2">
    <source>
        <dbReference type="ARBA" id="ARBA00022679"/>
    </source>
</evidence>